<gene>
    <name evidence="1" type="ordered locus">VIBHAR_06473</name>
</gene>
<organism evidence="1 2">
    <name type="scientific">Vibrio campbellii (strain ATCC BAA-1116)</name>
    <dbReference type="NCBI Taxonomy" id="2902295"/>
    <lineage>
        <taxon>Bacteria</taxon>
        <taxon>Pseudomonadati</taxon>
        <taxon>Pseudomonadota</taxon>
        <taxon>Gammaproteobacteria</taxon>
        <taxon>Vibrionales</taxon>
        <taxon>Vibrionaceae</taxon>
        <taxon>Vibrio</taxon>
    </lineage>
</organism>
<dbReference type="PATRIC" id="fig|338187.36.peg.5324"/>
<name>A7N851_VIBC1</name>
<evidence type="ECO:0000313" key="2">
    <source>
        <dbReference type="Proteomes" id="UP000008152"/>
    </source>
</evidence>
<dbReference type="AlphaFoldDB" id="A7N851"/>
<sequence length="44" mass="5052">MRRSSSQTALLMVSAQLLIVISPHDQKCLNSQMMRQGRCLFSER</sequence>
<dbReference type="KEGG" id="vha:VIBHAR_06473"/>
<reference evidence="1 2" key="1">
    <citation type="submission" date="2007-08" db="EMBL/GenBank/DDBJ databases">
        <authorList>
            <consortium name="The Vibrio harveyi Genome Sequencing Project"/>
            <person name="Bassler B."/>
            <person name="Clifton S.W."/>
            <person name="Fulton L."/>
            <person name="Delehaunty K."/>
            <person name="Fronick C."/>
            <person name="Harrison M."/>
            <person name="Markivic C."/>
            <person name="Fulton R."/>
            <person name="Tin-Wollam A.-M."/>
            <person name="Shah N."/>
            <person name="Pepin K."/>
            <person name="Nash W."/>
            <person name="Thiruvilangam P."/>
            <person name="Bhonagiri V."/>
            <person name="Waters C."/>
            <person name="Tu K.C."/>
            <person name="Irgon J."/>
            <person name="Wilson R.K."/>
        </authorList>
    </citation>
    <scope>NUCLEOTIDE SEQUENCE [LARGE SCALE GENOMIC DNA]</scope>
    <source>
        <strain evidence="2">ATCC BAA-1116 / BB120</strain>
    </source>
</reference>
<accession>A7N851</accession>
<dbReference type="EMBL" id="CP000790">
    <property type="protein sequence ID" value="ABU74364.1"/>
    <property type="molecule type" value="Genomic_DNA"/>
</dbReference>
<protein>
    <submittedName>
        <fullName evidence="1">Uncharacterized protein</fullName>
    </submittedName>
</protein>
<proteinExistence type="predicted"/>
<evidence type="ECO:0000313" key="1">
    <source>
        <dbReference type="EMBL" id="ABU74364.1"/>
    </source>
</evidence>
<dbReference type="Proteomes" id="UP000008152">
    <property type="component" value="Chromosome II"/>
</dbReference>